<proteinExistence type="inferred from homology"/>
<feature type="compositionally biased region" description="Basic and acidic residues" evidence="6">
    <location>
        <begin position="1067"/>
        <end position="1078"/>
    </location>
</feature>
<evidence type="ECO:0000256" key="2">
    <source>
        <dbReference type="ARBA" id="ARBA00022692"/>
    </source>
</evidence>
<comment type="similarity">
    <text evidence="5">Belongs to the SPATA31 family.</text>
</comment>
<evidence type="ECO:0000259" key="8">
    <source>
        <dbReference type="Pfam" id="PF14650"/>
    </source>
</evidence>
<feature type="region of interest" description="Disordered" evidence="6">
    <location>
        <begin position="206"/>
        <end position="226"/>
    </location>
</feature>
<feature type="domain" description="SPATA31-like" evidence="9">
    <location>
        <begin position="51"/>
        <end position="137"/>
    </location>
</feature>
<dbReference type="GO" id="GO:0016020">
    <property type="term" value="C:membrane"/>
    <property type="evidence" value="ECO:0007669"/>
    <property type="project" value="UniProtKB-SubCell"/>
</dbReference>
<reference evidence="10 11" key="1">
    <citation type="journal article" date="2020" name="Nature">
        <title>Six reference-quality genomes reveal evolution of bat adaptations.</title>
        <authorList>
            <person name="Jebb D."/>
            <person name="Huang Z."/>
            <person name="Pippel M."/>
            <person name="Hughes G.M."/>
            <person name="Lavrichenko K."/>
            <person name="Devanna P."/>
            <person name="Winkler S."/>
            <person name="Jermiin L.S."/>
            <person name="Skirmuntt E.C."/>
            <person name="Katzourakis A."/>
            <person name="Burkitt-Gray L."/>
            <person name="Ray D.A."/>
            <person name="Sullivan K.A.M."/>
            <person name="Roscito J.G."/>
            <person name="Kirilenko B.M."/>
            <person name="Davalos L.M."/>
            <person name="Corthals A.P."/>
            <person name="Power M.L."/>
            <person name="Jones G."/>
            <person name="Ransome R.D."/>
            <person name="Dechmann D.K.N."/>
            <person name="Locatelli A.G."/>
            <person name="Puechmaille S.J."/>
            <person name="Fedrigo O."/>
            <person name="Jarvis E.D."/>
            <person name="Hiller M."/>
            <person name="Vernes S.C."/>
            <person name="Myers E.W."/>
            <person name="Teeling E.C."/>
        </authorList>
    </citation>
    <scope>NUCLEOTIDE SEQUENCE [LARGE SCALE GENOMIC DNA]</scope>
    <source>
        <strain evidence="10">MRouAeg1</strain>
        <tissue evidence="10">Muscle</tissue>
    </source>
</reference>
<evidence type="ECO:0000256" key="7">
    <source>
        <dbReference type="SAM" id="Phobius"/>
    </source>
</evidence>
<feature type="transmembrane region" description="Helical" evidence="7">
    <location>
        <begin position="12"/>
        <end position="30"/>
    </location>
</feature>
<evidence type="ECO:0000256" key="1">
    <source>
        <dbReference type="ARBA" id="ARBA00004167"/>
    </source>
</evidence>
<feature type="region of interest" description="Disordered" evidence="6">
    <location>
        <begin position="1015"/>
        <end position="1089"/>
    </location>
</feature>
<feature type="compositionally biased region" description="Basic and acidic residues" evidence="6">
    <location>
        <begin position="1257"/>
        <end position="1267"/>
    </location>
</feature>
<evidence type="ECO:0000259" key="9">
    <source>
        <dbReference type="Pfam" id="PF15371"/>
    </source>
</evidence>
<feature type="region of interest" description="Disordered" evidence="6">
    <location>
        <begin position="970"/>
        <end position="997"/>
    </location>
</feature>
<gene>
    <name evidence="10" type="ORF">HJG63_004857</name>
</gene>
<name>A0A7J8IJJ0_ROUAE</name>
<feature type="region of interest" description="Disordered" evidence="6">
    <location>
        <begin position="1115"/>
        <end position="1135"/>
    </location>
</feature>
<evidence type="ECO:0000313" key="11">
    <source>
        <dbReference type="Proteomes" id="UP000593571"/>
    </source>
</evidence>
<evidence type="ECO:0000256" key="4">
    <source>
        <dbReference type="ARBA" id="ARBA00023136"/>
    </source>
</evidence>
<evidence type="ECO:0000313" key="10">
    <source>
        <dbReference type="EMBL" id="KAF6484325.1"/>
    </source>
</evidence>
<feature type="region of interest" description="Disordered" evidence="6">
    <location>
        <begin position="723"/>
        <end position="758"/>
    </location>
</feature>
<keyword evidence="4 7" id="KW-0472">Membrane</keyword>
<feature type="compositionally biased region" description="Low complexity" evidence="6">
    <location>
        <begin position="486"/>
        <end position="497"/>
    </location>
</feature>
<dbReference type="Pfam" id="PF14650">
    <property type="entry name" value="FAM75"/>
    <property type="match status" value="2"/>
</dbReference>
<feature type="region of interest" description="Disordered" evidence="6">
    <location>
        <begin position="914"/>
        <end position="933"/>
    </location>
</feature>
<evidence type="ECO:0000256" key="6">
    <source>
        <dbReference type="SAM" id="MobiDB-lite"/>
    </source>
</evidence>
<protein>
    <submittedName>
        <fullName evidence="10">Family with sequence similarity 205 member A</fullName>
    </submittedName>
</protein>
<comment type="subcellular location">
    <subcellularLocation>
        <location evidence="1">Membrane</location>
        <topology evidence="1">Single-pass membrane protein</topology>
    </subcellularLocation>
</comment>
<comment type="caution">
    <text evidence="10">The sequence shown here is derived from an EMBL/GenBank/DDBJ whole genome shotgun (WGS) entry which is preliminary data.</text>
</comment>
<feature type="region of interest" description="Disordered" evidence="6">
    <location>
        <begin position="483"/>
        <end position="504"/>
    </location>
</feature>
<evidence type="ECO:0000256" key="3">
    <source>
        <dbReference type="ARBA" id="ARBA00022989"/>
    </source>
</evidence>
<dbReference type="Pfam" id="PF15371">
    <property type="entry name" value="DUF4599"/>
    <property type="match status" value="1"/>
</dbReference>
<feature type="region of interest" description="Disordered" evidence="6">
    <location>
        <begin position="1245"/>
        <end position="1293"/>
    </location>
</feature>
<feature type="domain" description="SPATA31" evidence="8">
    <location>
        <begin position="424"/>
        <end position="619"/>
    </location>
</feature>
<sequence>MLSHVVLWDIGYSLYTYGSIFIIILIIWQVKRSYHGLTLEPKRSCCWRHRKVRQRARDAASRARRLSWKEAEKPWKLLSIMKSQGWLPQEGSVRKLLCADTCCQTCNALALEIQHLLAGENTLISPTSLGPSHGSSCPEVLSMTNVYFEQRLEHYSTCSKELSFSSEVSSVSQIIAQKSLTKSASWSAGSNSKQDYWAEHLQLGQALQEPEMPRGPETTSSSGLEGTRIPVNQQELLQHNLNLLYGNQGQQPLNSQVSLLTQNQETTTPTQPMALPVVAVIPAHVSFLSPEVLRLLELHVKKWMHFQRWGLPRRVEESLRQLMPNSPLLYQPVNNQSVSFIQNDTSELSVNKLGTISYQTWGSCMAGQATQAFWVSEWSTMDQIQTHYYQQTPNHVALALPSPALEDLSGLYPHSGQQANDSVHHLQQKYSQLFCGLPSLHSESLVDTPLGPQGLSSNGSMSKLPLKDPFLFKELSFLPLLPKTPPQSASPSSQSSPNWVTPSDEQGAQIKVPFLTLAECEALEWHLLQRQLQLQWGLPAVFQRSQHTHSPVQYEPCDESQSLETAKTSWPGRPISVLTRELLFFPEHARRLLEFHLQRQLIHHRWGLPHKSQQSFQLLLSRAHQQTLPWSGTALANVSAAQSSALEAPGAGDPFSAFEDTVSVTMSCSFAQAKAKLQNHITSKCGQIHKGKVPAHVYRSWACIIPGGLEEAPLTCIPESKTLEQQAATDPDQQQKVMPLIPPDLGQQQKASPDEHSKLPQALSKEAIKKLEMTLRHKYLAFLSGLPALYYVALSKAMAPAIITQPIISEVVPEPVKVLTEPLTQMISSEEQCLSPEPCLQDADEAWADTADESQAEEPVEEMTKVEPPKSQTEPTSPYSLKKAILAKLNFHLRKKILEIQWGIPVKARESREQTVAIPENTSTQESLESPNNQGKTLLQELLIPSDTSLAPDPEWLHLKQLTIQLKAVQENQKQPSSRAASNGSAHWSSNISQPSGDMTEAQVLCVQLEASVNNPGLAEPRSTEPHSPGKSEGSAQVPTLTEKEEDPGKRKLAGDHGGDAGIVLSTREESRPAEVQRPDGLLLSRKPHNPRRRKHIFHFGFSCQYSLQYCSQLQPSELPPGGKESEENDLRDSQTSLSGILKPAKVPENAQPAVPQASQSQPFLAHLISHKPLQGQTLQGKVLQRQPMPARTHKRPSLLDSSLKNKMKIFLQCINVKTKGKAHKESMFLTAEKVVNTRKENVEKRLATAKSPMGRTKAEKTRDDPKAQSSPAEKQMGLAFSDGPHSPGSKLRHRSLSHEFHFASVLGHHRHCAQHCPRVACATHPGNPP</sequence>
<dbReference type="InterPro" id="IPR039509">
    <property type="entry name" value="SPATA31"/>
</dbReference>
<dbReference type="InterPro" id="IPR027970">
    <property type="entry name" value="SPATA31-like"/>
</dbReference>
<keyword evidence="11" id="KW-1185">Reference proteome</keyword>
<accession>A0A7J8IJJ0</accession>
<feature type="region of interest" description="Disordered" evidence="6">
    <location>
        <begin position="848"/>
        <end position="878"/>
    </location>
</feature>
<organism evidence="10 11">
    <name type="scientific">Rousettus aegyptiacus</name>
    <name type="common">Egyptian fruit bat</name>
    <name type="synonym">Pteropus aegyptiacus</name>
    <dbReference type="NCBI Taxonomy" id="9407"/>
    <lineage>
        <taxon>Eukaryota</taxon>
        <taxon>Metazoa</taxon>
        <taxon>Chordata</taxon>
        <taxon>Craniata</taxon>
        <taxon>Vertebrata</taxon>
        <taxon>Euteleostomi</taxon>
        <taxon>Mammalia</taxon>
        <taxon>Eutheria</taxon>
        <taxon>Laurasiatheria</taxon>
        <taxon>Chiroptera</taxon>
        <taxon>Yinpterochiroptera</taxon>
        <taxon>Pteropodoidea</taxon>
        <taxon>Pteropodidae</taxon>
        <taxon>Rousettinae</taxon>
        <taxon>Rousettus</taxon>
    </lineage>
</organism>
<dbReference type="EMBL" id="JACASE010000003">
    <property type="protein sequence ID" value="KAF6484325.1"/>
    <property type="molecule type" value="Genomic_DNA"/>
</dbReference>
<feature type="compositionally biased region" description="Acidic residues" evidence="6">
    <location>
        <begin position="848"/>
        <end position="861"/>
    </location>
</feature>
<feature type="compositionally biased region" description="Polar residues" evidence="6">
    <location>
        <begin position="723"/>
        <end position="736"/>
    </location>
</feature>
<dbReference type="OrthoDB" id="9449847at2759"/>
<dbReference type="PANTHER" id="PTHR21859">
    <property type="entry name" value="ACROSOME-SPECIFIC PROTEIN"/>
    <property type="match status" value="1"/>
</dbReference>
<keyword evidence="2 7" id="KW-0812">Transmembrane</keyword>
<feature type="compositionally biased region" description="Basic and acidic residues" evidence="6">
    <location>
        <begin position="1047"/>
        <end position="1059"/>
    </location>
</feature>
<feature type="domain" description="SPATA31" evidence="8">
    <location>
        <begin position="279"/>
        <end position="328"/>
    </location>
</feature>
<dbReference type="PANTHER" id="PTHR21859:SF15">
    <property type="entry name" value="PROTEIN SPATA31F1-RELATED"/>
    <property type="match status" value="1"/>
</dbReference>
<evidence type="ECO:0000256" key="5">
    <source>
        <dbReference type="ARBA" id="ARBA00035009"/>
    </source>
</evidence>
<feature type="compositionally biased region" description="Polar residues" evidence="6">
    <location>
        <begin position="920"/>
        <end position="933"/>
    </location>
</feature>
<dbReference type="Proteomes" id="UP000593571">
    <property type="component" value="Unassembled WGS sequence"/>
</dbReference>
<keyword evidence="3 7" id="KW-1133">Transmembrane helix</keyword>
<feature type="compositionally biased region" description="Basic and acidic residues" evidence="6">
    <location>
        <begin position="1124"/>
        <end position="1133"/>
    </location>
</feature>